<proteinExistence type="predicted"/>
<keyword evidence="2" id="KW-1185">Reference proteome</keyword>
<dbReference type="Proteomes" id="UP000070184">
    <property type="component" value="Unassembled WGS sequence"/>
</dbReference>
<dbReference type="EMBL" id="LHXK01000037">
    <property type="protein sequence ID" value="KXA89426.1"/>
    <property type="molecule type" value="Genomic_DNA"/>
</dbReference>
<sequence>MRESKLVTREVLEKPSTFSTPILCIDNRLRYKTGGQEEIKLTICEKCIKRSTEGVNLSENFERIIRCLKEDRAKWHLQYTRRMIHLPFALIKEDEGECRVTFLRESPVTQVARFTRKLEESGVDYKIDLVHGVDEDGKIVFPPDFDSFNKFKQETNGFKDMRKKKRRRKQKNPMFG</sequence>
<comment type="caution">
    <text evidence="1">The sequence shown here is derived from an EMBL/GenBank/DDBJ whole genome shotgun (WGS) entry which is preliminary data.</text>
</comment>
<gene>
    <name evidence="1" type="ORF">AKJ61_02925</name>
</gene>
<protein>
    <submittedName>
        <fullName evidence="1">Uncharacterized protein</fullName>
    </submittedName>
</protein>
<dbReference type="AlphaFoldDB" id="A0A133U5K0"/>
<name>A0A133U5K0_9EURY</name>
<organism evidence="1 2">
    <name type="scientific">candidate division MSBL1 archaeon SCGC-AAA259B11</name>
    <dbReference type="NCBI Taxonomy" id="1698260"/>
    <lineage>
        <taxon>Archaea</taxon>
        <taxon>Methanobacteriati</taxon>
        <taxon>Methanobacteriota</taxon>
        <taxon>candidate division MSBL1</taxon>
    </lineage>
</organism>
<evidence type="ECO:0000313" key="1">
    <source>
        <dbReference type="EMBL" id="KXA89426.1"/>
    </source>
</evidence>
<accession>A0A133U5K0</accession>
<reference evidence="1 2" key="1">
    <citation type="journal article" date="2016" name="Sci. Rep.">
        <title>Metabolic traits of an uncultured archaeal lineage -MSBL1- from brine pools of the Red Sea.</title>
        <authorList>
            <person name="Mwirichia R."/>
            <person name="Alam I."/>
            <person name="Rashid M."/>
            <person name="Vinu M."/>
            <person name="Ba-Alawi W."/>
            <person name="Anthony Kamau A."/>
            <person name="Kamanda Ngugi D."/>
            <person name="Goker M."/>
            <person name="Klenk H.P."/>
            <person name="Bajic V."/>
            <person name="Stingl U."/>
        </authorList>
    </citation>
    <scope>NUCLEOTIDE SEQUENCE [LARGE SCALE GENOMIC DNA]</scope>
    <source>
        <strain evidence="1">SCGC-AAA259B11</strain>
    </source>
</reference>
<evidence type="ECO:0000313" key="2">
    <source>
        <dbReference type="Proteomes" id="UP000070184"/>
    </source>
</evidence>